<dbReference type="SUPFAM" id="SSF103473">
    <property type="entry name" value="MFS general substrate transporter"/>
    <property type="match status" value="1"/>
</dbReference>
<evidence type="ECO:0000313" key="8">
    <source>
        <dbReference type="EMBL" id="KAF0325361.1"/>
    </source>
</evidence>
<feature type="transmembrane region" description="Helical" evidence="6">
    <location>
        <begin position="341"/>
        <end position="362"/>
    </location>
</feature>
<gene>
    <name evidence="8" type="ORF">GQ607_007395</name>
</gene>
<reference evidence="8 9" key="1">
    <citation type="submission" date="2019-12" db="EMBL/GenBank/DDBJ databases">
        <title>A genome sequence resource for the geographically widespread anthracnose pathogen Colletotrichum asianum.</title>
        <authorList>
            <person name="Meng Y."/>
        </authorList>
    </citation>
    <scope>NUCLEOTIDE SEQUENCE [LARGE SCALE GENOMIC DNA]</scope>
    <source>
        <strain evidence="8 9">ICMP 18580</strain>
    </source>
</reference>
<feature type="transmembrane region" description="Helical" evidence="6">
    <location>
        <begin position="81"/>
        <end position="99"/>
    </location>
</feature>
<evidence type="ECO:0000313" key="9">
    <source>
        <dbReference type="Proteomes" id="UP000434172"/>
    </source>
</evidence>
<feature type="transmembrane region" description="Helical" evidence="6">
    <location>
        <begin position="134"/>
        <end position="157"/>
    </location>
</feature>
<dbReference type="PANTHER" id="PTHR42718:SF11">
    <property type="entry name" value="MAJOR FACILITATOR SUPERFAMILY (MFS) PROFILE DOMAIN-CONTAINING PROTEIN"/>
    <property type="match status" value="1"/>
</dbReference>
<keyword evidence="3 6" id="KW-1133">Transmembrane helix</keyword>
<comment type="caution">
    <text evidence="8">The sequence shown here is derived from an EMBL/GenBank/DDBJ whole genome shotgun (WGS) entry which is preliminary data.</text>
</comment>
<keyword evidence="4 6" id="KW-0472">Membrane</keyword>
<dbReference type="PANTHER" id="PTHR42718">
    <property type="entry name" value="MAJOR FACILITATOR SUPERFAMILY MULTIDRUG TRANSPORTER MFSC"/>
    <property type="match status" value="1"/>
</dbReference>
<dbReference type="PROSITE" id="PS50850">
    <property type="entry name" value="MFS"/>
    <property type="match status" value="1"/>
</dbReference>
<proteinExistence type="predicted"/>
<dbReference type="EMBL" id="WOWK01000037">
    <property type="protein sequence ID" value="KAF0325361.1"/>
    <property type="molecule type" value="Genomic_DNA"/>
</dbReference>
<feature type="transmembrane region" description="Helical" evidence="6">
    <location>
        <begin position="233"/>
        <end position="253"/>
    </location>
</feature>
<evidence type="ECO:0000259" key="7">
    <source>
        <dbReference type="PROSITE" id="PS50850"/>
    </source>
</evidence>
<dbReference type="InterPro" id="IPR036259">
    <property type="entry name" value="MFS_trans_sf"/>
</dbReference>
<dbReference type="AlphaFoldDB" id="A0A8H3ZT58"/>
<feature type="transmembrane region" description="Helical" evidence="6">
    <location>
        <begin position="169"/>
        <end position="188"/>
    </location>
</feature>
<feature type="transmembrane region" description="Helical" evidence="6">
    <location>
        <begin position="106"/>
        <end position="128"/>
    </location>
</feature>
<dbReference type="Pfam" id="PF07690">
    <property type="entry name" value="MFS_1"/>
    <property type="match status" value="1"/>
</dbReference>
<dbReference type="Gene3D" id="1.20.1720.10">
    <property type="entry name" value="Multidrug resistance protein D"/>
    <property type="match status" value="1"/>
</dbReference>
<dbReference type="GO" id="GO:0016020">
    <property type="term" value="C:membrane"/>
    <property type="evidence" value="ECO:0007669"/>
    <property type="project" value="UniProtKB-SubCell"/>
</dbReference>
<dbReference type="GO" id="GO:0022857">
    <property type="term" value="F:transmembrane transporter activity"/>
    <property type="evidence" value="ECO:0007669"/>
    <property type="project" value="InterPro"/>
</dbReference>
<feature type="transmembrane region" description="Helical" evidence="6">
    <location>
        <begin position="265"/>
        <end position="286"/>
    </location>
</feature>
<dbReference type="Gene3D" id="1.20.1250.20">
    <property type="entry name" value="MFS general substrate transporter like domains"/>
    <property type="match status" value="1"/>
</dbReference>
<feature type="transmembrane region" description="Helical" evidence="6">
    <location>
        <begin position="40"/>
        <end position="61"/>
    </location>
</feature>
<feature type="transmembrane region" description="Helical" evidence="6">
    <location>
        <begin position="470"/>
        <end position="488"/>
    </location>
</feature>
<evidence type="ECO:0000256" key="2">
    <source>
        <dbReference type="ARBA" id="ARBA00022692"/>
    </source>
</evidence>
<evidence type="ECO:0000256" key="6">
    <source>
        <dbReference type="SAM" id="Phobius"/>
    </source>
</evidence>
<sequence>MSRHDDTERDATGPGDRRSATSFDVELLGRQRPAVFKSQWSEIGFCFSLLGSMLMAEYFVSGFHIILPPLAKELDIPAASQTWPSSVFSLVTGAFLLPLGRLGDMYGGYFVFNIGLAWFFVWCLIAAFSNNYLMLIFCRALQGLGSAAYLPAGIMLLGKIYRPGPRKNLVFALYGAFAPIGFFFGILIGGVAGQFLNWRAYFWLGSIVLGIITAVSFLTIPNDLREKRQEISMDWWGVATIVPGLLLVVYAITDSSHAPQGWASPQIIVTLVLGVAFLVGAWYVEAKVASNPLLPADLFAPKSMKTLAFALFFAYGTFGLFLFYSSFYIETVLHMSPLLTAVWYVPMILGGLVIGTVGGFTLHLLPGRVLLAISGTGNLLSVLLFAIMPDNPNYWAYVFPAMICGTIGIDITYTVSNVFITTNLPAYRQGTAGALINSLLFLGISFFLGIGDVAVGQTSHLGTKQSYKTAFWLAVGVAGVALALYAFVQIGQAKSDLTMEERAQIEEEARQSQFIDVPGGAADDTVAGGQETSWTMTDTDAEKPQPRGASEGEIPAR</sequence>
<dbReference type="OrthoDB" id="5086884at2759"/>
<dbReference type="InterPro" id="IPR011701">
    <property type="entry name" value="MFS"/>
</dbReference>
<feature type="domain" description="Major facilitator superfamily (MFS) profile" evidence="7">
    <location>
        <begin position="45"/>
        <end position="494"/>
    </location>
</feature>
<name>A0A8H3ZT58_9PEZI</name>
<accession>A0A8H3ZT58</accession>
<evidence type="ECO:0000256" key="4">
    <source>
        <dbReference type="ARBA" id="ARBA00023136"/>
    </source>
</evidence>
<feature type="region of interest" description="Disordered" evidence="5">
    <location>
        <begin position="508"/>
        <end position="557"/>
    </location>
</feature>
<feature type="transmembrane region" description="Helical" evidence="6">
    <location>
        <begin position="394"/>
        <end position="420"/>
    </location>
</feature>
<dbReference type="InterPro" id="IPR020846">
    <property type="entry name" value="MFS_dom"/>
</dbReference>
<feature type="transmembrane region" description="Helical" evidence="6">
    <location>
        <begin position="369"/>
        <end position="388"/>
    </location>
</feature>
<feature type="transmembrane region" description="Helical" evidence="6">
    <location>
        <begin position="432"/>
        <end position="450"/>
    </location>
</feature>
<keyword evidence="2 6" id="KW-0812">Transmembrane</keyword>
<evidence type="ECO:0000256" key="3">
    <source>
        <dbReference type="ARBA" id="ARBA00022989"/>
    </source>
</evidence>
<dbReference type="Proteomes" id="UP000434172">
    <property type="component" value="Unassembled WGS sequence"/>
</dbReference>
<comment type="subcellular location">
    <subcellularLocation>
        <location evidence="1">Membrane</location>
        <topology evidence="1">Multi-pass membrane protein</topology>
    </subcellularLocation>
</comment>
<organism evidence="8 9">
    <name type="scientific">Colletotrichum asianum</name>
    <dbReference type="NCBI Taxonomy" id="702518"/>
    <lineage>
        <taxon>Eukaryota</taxon>
        <taxon>Fungi</taxon>
        <taxon>Dikarya</taxon>
        <taxon>Ascomycota</taxon>
        <taxon>Pezizomycotina</taxon>
        <taxon>Sordariomycetes</taxon>
        <taxon>Hypocreomycetidae</taxon>
        <taxon>Glomerellales</taxon>
        <taxon>Glomerellaceae</taxon>
        <taxon>Colletotrichum</taxon>
        <taxon>Colletotrichum gloeosporioides species complex</taxon>
    </lineage>
</organism>
<feature type="transmembrane region" description="Helical" evidence="6">
    <location>
        <begin position="307"/>
        <end position="329"/>
    </location>
</feature>
<evidence type="ECO:0000256" key="1">
    <source>
        <dbReference type="ARBA" id="ARBA00004141"/>
    </source>
</evidence>
<keyword evidence="9" id="KW-1185">Reference proteome</keyword>
<evidence type="ECO:0000256" key="5">
    <source>
        <dbReference type="SAM" id="MobiDB-lite"/>
    </source>
</evidence>
<feature type="transmembrane region" description="Helical" evidence="6">
    <location>
        <begin position="200"/>
        <end position="221"/>
    </location>
</feature>
<protein>
    <submittedName>
        <fullName evidence="8">Major facilitator superfamily transporter</fullName>
    </submittedName>
</protein>